<sequence length="190" mass="19584">MLKITLFEVFTVNEYMCLIANMCQMHANVNAKALRAVHSLLPVFFILITGVARSDVLIPRGAQLNLGGGSALLGCTDLVIGGAAIQGSGASTIGVRNLSVFAGGSLDMARSSVQLAQQYTNNGTVNASGGSLSRVDIASCPAIGKVGVIDPISHATPTSVASVPSLQAYFVVFLALAMAAMGCNRIRRGT</sequence>
<evidence type="ECO:0000313" key="2">
    <source>
        <dbReference type="Proteomes" id="UP000397656"/>
    </source>
</evidence>
<dbReference type="GeneID" id="98407281"/>
<dbReference type="AlphaFoldDB" id="A0A7M2HCD9"/>
<dbReference type="RefSeq" id="WP_193692304.1">
    <property type="nucleotide sequence ID" value="NZ_CP062809.1"/>
</dbReference>
<geneLocation type="plasmid" evidence="1 2">
    <name>pRK1-5</name>
</geneLocation>
<dbReference type="EMBL" id="CP062809">
    <property type="protein sequence ID" value="QOT82423.1"/>
    <property type="molecule type" value="Genomic_DNA"/>
</dbReference>
<keyword evidence="1" id="KW-0614">Plasmid</keyword>
<evidence type="ECO:0008006" key="3">
    <source>
        <dbReference type="Google" id="ProtNLM"/>
    </source>
</evidence>
<organism evidence="1 2">
    <name type="scientific">Cupriavidus basilensis</name>
    <dbReference type="NCBI Taxonomy" id="68895"/>
    <lineage>
        <taxon>Bacteria</taxon>
        <taxon>Pseudomonadati</taxon>
        <taxon>Pseudomonadota</taxon>
        <taxon>Betaproteobacteria</taxon>
        <taxon>Burkholderiales</taxon>
        <taxon>Burkholderiaceae</taxon>
        <taxon>Cupriavidus</taxon>
    </lineage>
</organism>
<reference evidence="1 2" key="1">
    <citation type="submission" date="2020-10" db="EMBL/GenBank/DDBJ databases">
        <title>Complete genome sequence of Cupriavidus basilensis CCUG 49340T.</title>
        <authorList>
            <person name="Salva-Serra F."/>
            <person name="Donoso R.A."/>
            <person name="Cho K.H."/>
            <person name="Yoo J.A."/>
            <person name="Lee K."/>
            <person name="Yoon S.-H."/>
            <person name="Perez-Pantoja D."/>
            <person name="Moore E.R.B."/>
        </authorList>
    </citation>
    <scope>NUCLEOTIDE SEQUENCE [LARGE SCALE GENOMIC DNA]</scope>
    <source>
        <strain evidence="2">CCUG 49340</strain>
        <plasmid evidence="1 2">pRK1-5</plasmid>
    </source>
</reference>
<accession>A0A7M2HCD9</accession>
<name>A0A7M2HCD9_9BURK</name>
<proteinExistence type="predicted"/>
<dbReference type="Proteomes" id="UP000397656">
    <property type="component" value="Plasmid pRK1-5"/>
</dbReference>
<gene>
    <name evidence="1" type="ORF">F7R26_040625</name>
</gene>
<protein>
    <recommendedName>
        <fullName evidence="3">IPTL-CTERM protein sorting domain-containing protein</fullName>
    </recommendedName>
</protein>
<evidence type="ECO:0000313" key="1">
    <source>
        <dbReference type="EMBL" id="QOT82423.1"/>
    </source>
</evidence>